<evidence type="ECO:0000256" key="3">
    <source>
        <dbReference type="SAM" id="MobiDB-lite"/>
    </source>
</evidence>
<feature type="transmembrane region" description="Helical" evidence="4">
    <location>
        <begin position="53"/>
        <end position="81"/>
    </location>
</feature>
<evidence type="ECO:0000259" key="5">
    <source>
        <dbReference type="PROSITE" id="PS50850"/>
    </source>
</evidence>
<sequence length="480" mass="52379">MVSLKWGKKKDTNSLQVSDSSTVKEDGRDMLGKDDPENKPDVPTDTLTFDGGYGWVIVFAVFLNNFSTWGLNSAFAIYFSYYMDNQTFAGASKLDYSAIGGLALGAGIFCSPIINYIQGLIGTRGLIVLGNCTQFAALFMASYSVNLWELYMTQGLLQSFGMAFIALPSLTLIPQYFKKKRIFSGGLATAGSGIGGIVFNLGMQKVIQVRNVHWALRAQAIIAFGLVWISTFLIRTRNKQHRIQFTIIDKQCLACVGFWVLCFYAITCIFAYGILLYTLPNFTTSLGYSAYQGSIVSAMVQLGSCIGRPVVGYLADRYGIFTVPCVVYLVCAIFALAMWIPARNYATVIVFAIIEGALMGSIFSTVAPMVARIVGMSKMNVAFCMLWVCVGSGGIVSPVIGLSLTDTAGGVDPKMYLNCSIFTGVAFFCSFIGLFILRGYLTARDSLTDNSEDADLVNHMSITVPPLLALKYSLKWNIKV</sequence>
<evidence type="ECO:0000256" key="1">
    <source>
        <dbReference type="ARBA" id="ARBA00004141"/>
    </source>
</evidence>
<dbReference type="InterPro" id="IPR036259">
    <property type="entry name" value="MFS_trans_sf"/>
</dbReference>
<dbReference type="InterPro" id="IPR020846">
    <property type="entry name" value="MFS_dom"/>
</dbReference>
<dbReference type="InterPro" id="IPR050327">
    <property type="entry name" value="Proton-linked_MCT"/>
</dbReference>
<keyword evidence="4" id="KW-1133">Transmembrane helix</keyword>
<feature type="transmembrane region" description="Helical" evidence="4">
    <location>
        <begin position="346"/>
        <end position="370"/>
    </location>
</feature>
<dbReference type="AlphaFoldDB" id="G8Y3Y8"/>
<dbReference type="FunCoup" id="G8Y3Y8">
    <property type="interactions" value="242"/>
</dbReference>
<accession>G8Y3Y8</accession>
<feature type="domain" description="Major facilitator superfamily (MFS) profile" evidence="5">
    <location>
        <begin position="257"/>
        <end position="480"/>
    </location>
</feature>
<feature type="transmembrane region" description="Helical" evidence="4">
    <location>
        <begin position="96"/>
        <end position="114"/>
    </location>
</feature>
<dbReference type="OrthoDB" id="6499973at2759"/>
<feature type="region of interest" description="Disordered" evidence="3">
    <location>
        <begin position="1"/>
        <end position="43"/>
    </location>
</feature>
<feature type="transmembrane region" description="Helical" evidence="4">
    <location>
        <begin position="255"/>
        <end position="279"/>
    </location>
</feature>
<proteinExistence type="inferred from homology"/>
<gene>
    <name evidence="6" type="primary">Piso0_005002</name>
    <name evidence="6" type="ORF">GNLVRS01_PISO0M05578g</name>
</gene>
<dbReference type="InParanoid" id="G8Y3Y8"/>
<dbReference type="PROSITE" id="PS50850">
    <property type="entry name" value="MFS"/>
    <property type="match status" value="1"/>
</dbReference>
<dbReference type="SUPFAM" id="SSF103473">
    <property type="entry name" value="MFS general substrate transporter"/>
    <property type="match status" value="1"/>
</dbReference>
<feature type="transmembrane region" description="Helical" evidence="4">
    <location>
        <begin position="318"/>
        <end position="340"/>
    </location>
</feature>
<dbReference type="Gene3D" id="1.20.1250.20">
    <property type="entry name" value="MFS general substrate transporter like domains"/>
    <property type="match status" value="2"/>
</dbReference>
<comment type="subcellular location">
    <subcellularLocation>
        <location evidence="1">Membrane</location>
        <topology evidence="1">Multi-pass membrane protein</topology>
    </subcellularLocation>
</comment>
<feature type="transmembrane region" description="Helical" evidence="4">
    <location>
        <begin position="382"/>
        <end position="403"/>
    </location>
</feature>
<organism evidence="6 7">
    <name type="scientific">Pichia sorbitophila (strain ATCC MYA-4447 / BCRC 22081 / CBS 7064 / NBRC 10061 / NRRL Y-12695)</name>
    <name type="common">Hybrid yeast</name>
    <dbReference type="NCBI Taxonomy" id="559304"/>
    <lineage>
        <taxon>Eukaryota</taxon>
        <taxon>Fungi</taxon>
        <taxon>Dikarya</taxon>
        <taxon>Ascomycota</taxon>
        <taxon>Saccharomycotina</taxon>
        <taxon>Pichiomycetes</taxon>
        <taxon>Debaryomycetaceae</taxon>
        <taxon>Millerozyma</taxon>
    </lineage>
</organism>
<dbReference type="GO" id="GO:0016020">
    <property type="term" value="C:membrane"/>
    <property type="evidence" value="ECO:0007669"/>
    <property type="project" value="UniProtKB-SubCell"/>
</dbReference>
<feature type="compositionally biased region" description="Basic and acidic residues" evidence="3">
    <location>
        <begin position="22"/>
        <end position="42"/>
    </location>
</feature>
<keyword evidence="4" id="KW-0812">Transmembrane</keyword>
<dbReference type="PANTHER" id="PTHR11360:SF315">
    <property type="entry name" value="TRANSPORTER MCH2-RELATED"/>
    <property type="match status" value="1"/>
</dbReference>
<feature type="transmembrane region" description="Helical" evidence="4">
    <location>
        <begin position="214"/>
        <end position="234"/>
    </location>
</feature>
<protein>
    <submittedName>
        <fullName evidence="6">Piso0_005002 protein</fullName>
    </submittedName>
</protein>
<evidence type="ECO:0000313" key="7">
    <source>
        <dbReference type="Proteomes" id="UP000005222"/>
    </source>
</evidence>
<evidence type="ECO:0000313" key="6">
    <source>
        <dbReference type="EMBL" id="CCE85406.1"/>
    </source>
</evidence>
<keyword evidence="4" id="KW-0472">Membrane</keyword>
<feature type="transmembrane region" description="Helical" evidence="4">
    <location>
        <begin position="182"/>
        <end position="202"/>
    </location>
</feature>
<dbReference type="InterPro" id="IPR011701">
    <property type="entry name" value="MFS"/>
</dbReference>
<feature type="transmembrane region" description="Helical" evidence="4">
    <location>
        <begin position="291"/>
        <end position="311"/>
    </location>
</feature>
<reference evidence="6 7" key="1">
    <citation type="journal article" date="2012" name="G3 (Bethesda)">
        <title>Pichia sorbitophila, an interspecies yeast hybrid reveals early steps of genome resolution following polyploidization.</title>
        <authorList>
            <person name="Leh Louis V."/>
            <person name="Despons L."/>
            <person name="Friedrich A."/>
            <person name="Martin T."/>
            <person name="Durrens P."/>
            <person name="Casaregola S."/>
            <person name="Neuveglise C."/>
            <person name="Fairhead C."/>
            <person name="Marck C."/>
            <person name="Cruz J.A."/>
            <person name="Straub M.L."/>
            <person name="Kugler V."/>
            <person name="Sacerdot C."/>
            <person name="Uzunov Z."/>
            <person name="Thierry A."/>
            <person name="Weiss S."/>
            <person name="Bleykasten C."/>
            <person name="De Montigny J."/>
            <person name="Jacques N."/>
            <person name="Jung P."/>
            <person name="Lemaire M."/>
            <person name="Mallet S."/>
            <person name="Morel G."/>
            <person name="Richard G.F."/>
            <person name="Sarkar A."/>
            <person name="Savel G."/>
            <person name="Schacherer J."/>
            <person name="Seret M.L."/>
            <person name="Talla E."/>
            <person name="Samson G."/>
            <person name="Jubin C."/>
            <person name="Poulain J."/>
            <person name="Vacherie B."/>
            <person name="Barbe V."/>
            <person name="Pelletier E."/>
            <person name="Sherman D.J."/>
            <person name="Westhof E."/>
            <person name="Weissenbach J."/>
            <person name="Baret P.V."/>
            <person name="Wincker P."/>
            <person name="Gaillardin C."/>
            <person name="Dujon B."/>
            <person name="Souciet J.L."/>
        </authorList>
    </citation>
    <scope>NUCLEOTIDE SEQUENCE [LARGE SCALE GENOMIC DNA]</scope>
    <source>
        <strain evidence="7">ATCC MYA-4447 / BCRC 22081 / CBS 7064 / NBRC 10061 / NRRL Y-12695</strain>
    </source>
</reference>
<evidence type="ECO:0000256" key="2">
    <source>
        <dbReference type="ARBA" id="ARBA00006727"/>
    </source>
</evidence>
<dbReference type="GO" id="GO:0022857">
    <property type="term" value="F:transmembrane transporter activity"/>
    <property type="evidence" value="ECO:0007669"/>
    <property type="project" value="InterPro"/>
</dbReference>
<feature type="transmembrane region" description="Helical" evidence="4">
    <location>
        <begin position="151"/>
        <end position="170"/>
    </location>
</feature>
<dbReference type="Pfam" id="PF07690">
    <property type="entry name" value="MFS_1"/>
    <property type="match status" value="1"/>
</dbReference>
<feature type="transmembrane region" description="Helical" evidence="4">
    <location>
        <begin position="126"/>
        <end position="145"/>
    </location>
</feature>
<dbReference type="PANTHER" id="PTHR11360">
    <property type="entry name" value="MONOCARBOXYLATE TRANSPORTER"/>
    <property type="match status" value="1"/>
</dbReference>
<feature type="transmembrane region" description="Helical" evidence="4">
    <location>
        <begin position="415"/>
        <end position="437"/>
    </location>
</feature>
<name>G8Y3Y8_PICSO</name>
<dbReference type="OMA" id="FNICEVE"/>
<dbReference type="STRING" id="559304.G8Y3Y8"/>
<dbReference type="EMBL" id="FO082047">
    <property type="protein sequence ID" value="CCE85406.1"/>
    <property type="molecule type" value="Genomic_DNA"/>
</dbReference>
<dbReference type="HOGENOM" id="CLU_001265_1_2_1"/>
<dbReference type="eggNOG" id="KOG2504">
    <property type="taxonomic scope" value="Eukaryota"/>
</dbReference>
<comment type="similarity">
    <text evidence="2">Belongs to the major facilitator superfamily. Monocarboxylate porter (TC 2.A.1.13) family.</text>
</comment>
<evidence type="ECO:0000256" key="4">
    <source>
        <dbReference type="SAM" id="Phobius"/>
    </source>
</evidence>
<keyword evidence="7" id="KW-1185">Reference proteome</keyword>
<dbReference type="Proteomes" id="UP000005222">
    <property type="component" value="Chromosome M"/>
</dbReference>